<feature type="transmembrane region" description="Helical" evidence="5">
    <location>
        <begin position="254"/>
        <end position="275"/>
    </location>
</feature>
<reference evidence="8 9" key="1">
    <citation type="submission" date="2017-06" db="EMBL/GenBank/DDBJ databases">
        <authorList>
            <person name="Kim H.J."/>
            <person name="Triplett B.A."/>
        </authorList>
    </citation>
    <scope>NUCLEOTIDE SEQUENCE [LARGE SCALE GENOMIC DNA]</scope>
    <source>
        <strain evidence="8 9">B29T1</strain>
    </source>
</reference>
<evidence type="ECO:0000256" key="3">
    <source>
        <dbReference type="ARBA" id="ARBA00022989"/>
    </source>
</evidence>
<proteinExistence type="inferred from homology"/>
<feature type="transmembrane region" description="Helical" evidence="5">
    <location>
        <begin position="57"/>
        <end position="79"/>
    </location>
</feature>
<organism evidence="8 9">
    <name type="scientific">Arboricoccus pini</name>
    <dbReference type="NCBI Taxonomy" id="1963835"/>
    <lineage>
        <taxon>Bacteria</taxon>
        <taxon>Pseudomonadati</taxon>
        <taxon>Pseudomonadota</taxon>
        <taxon>Alphaproteobacteria</taxon>
        <taxon>Geminicoccales</taxon>
        <taxon>Geminicoccaceae</taxon>
        <taxon>Arboricoccus</taxon>
    </lineage>
</organism>
<dbReference type="PANTHER" id="PTHR43839:SF3">
    <property type="entry name" value="OLIGOPEPTIDE ABC TRANSPORTER, PERMEASE PROTEIN"/>
    <property type="match status" value="1"/>
</dbReference>
<comment type="subcellular location">
    <subcellularLocation>
        <location evidence="1 5">Cell membrane</location>
        <topology evidence="1 5">Multi-pass membrane protein</topology>
    </subcellularLocation>
</comment>
<evidence type="ECO:0000256" key="1">
    <source>
        <dbReference type="ARBA" id="ARBA00004651"/>
    </source>
</evidence>
<feature type="transmembrane region" description="Helical" evidence="5">
    <location>
        <begin position="359"/>
        <end position="382"/>
    </location>
</feature>
<evidence type="ECO:0000256" key="5">
    <source>
        <dbReference type="RuleBase" id="RU363032"/>
    </source>
</evidence>
<evidence type="ECO:0000256" key="4">
    <source>
        <dbReference type="ARBA" id="ARBA00023136"/>
    </source>
</evidence>
<protein>
    <submittedName>
        <fullName evidence="8">Peptide/nickel transport system permease protein</fullName>
    </submittedName>
</protein>
<dbReference type="PROSITE" id="PS50928">
    <property type="entry name" value="ABC_TM1"/>
    <property type="match status" value="1"/>
</dbReference>
<dbReference type="PANTHER" id="PTHR43839">
    <property type="entry name" value="OPPC IN A BINDING PROTEIN-DEPENDENT TRANSPORT SYSTEM"/>
    <property type="match status" value="1"/>
</dbReference>
<dbReference type="GO" id="GO:0005886">
    <property type="term" value="C:plasma membrane"/>
    <property type="evidence" value="ECO:0007669"/>
    <property type="project" value="UniProtKB-SubCell"/>
</dbReference>
<keyword evidence="5" id="KW-0813">Transport</keyword>
<dbReference type="GO" id="GO:0055085">
    <property type="term" value="P:transmembrane transport"/>
    <property type="evidence" value="ECO:0007669"/>
    <property type="project" value="InterPro"/>
</dbReference>
<dbReference type="Gene3D" id="1.10.3720.10">
    <property type="entry name" value="MetI-like"/>
    <property type="match status" value="1"/>
</dbReference>
<feature type="transmembrane region" description="Helical" evidence="5">
    <location>
        <begin position="191"/>
        <end position="217"/>
    </location>
</feature>
<dbReference type="Proteomes" id="UP000197065">
    <property type="component" value="Unassembled WGS sequence"/>
</dbReference>
<evidence type="ECO:0000256" key="6">
    <source>
        <dbReference type="SAM" id="MobiDB-lite"/>
    </source>
</evidence>
<comment type="similarity">
    <text evidence="5">Belongs to the binding-protein-dependent transport system permease family.</text>
</comment>
<dbReference type="EMBL" id="FYEH01000001">
    <property type="protein sequence ID" value="SNB53712.1"/>
    <property type="molecule type" value="Genomic_DNA"/>
</dbReference>
<dbReference type="AlphaFoldDB" id="A0A212Q3C2"/>
<keyword evidence="9" id="KW-1185">Reference proteome</keyword>
<dbReference type="InterPro" id="IPR000515">
    <property type="entry name" value="MetI-like"/>
</dbReference>
<feature type="compositionally biased region" description="Basic and acidic residues" evidence="6">
    <location>
        <begin position="10"/>
        <end position="20"/>
    </location>
</feature>
<keyword evidence="2 5" id="KW-0812">Transmembrane</keyword>
<dbReference type="SUPFAM" id="SSF161098">
    <property type="entry name" value="MetI-like"/>
    <property type="match status" value="1"/>
</dbReference>
<feature type="region of interest" description="Disordered" evidence="6">
    <location>
        <begin position="1"/>
        <end position="20"/>
    </location>
</feature>
<evidence type="ECO:0000313" key="9">
    <source>
        <dbReference type="Proteomes" id="UP000197065"/>
    </source>
</evidence>
<feature type="domain" description="ABC transmembrane type-1" evidence="7">
    <location>
        <begin position="187"/>
        <end position="383"/>
    </location>
</feature>
<sequence>MSSDQPSADTGHDGTHWVDREPFDTDAREVKLTPKQERFYTASQWQLIWWRFRRHKIAVVSLWFLGLFYASLLCVEFLAPYYKDSRDPTHIYAPPQMVHLFHEGRFIGPFVYGISYKLDMDKLQRVYEADLDRVEPLRFFCRGDGYRFWNRLPLDIHLVCPASGGTFYFLGTDRLGRDLLSRILYGARISLTVGLVGVAISFVLGITLGGISGYYGGWTDNIIQRTIEIIRSFPTIPLWLSLSAALPITWDPIWVYFGITLILGLIDWTGLARAVRSKTLALREEDFAQAAYLLGATPARIIGRHLVPSFMSHLIASATLSVPSMILGETALSFLGLGVRAPMVSWGVLLNDAQNVNVVALYPWLMLPVVPVILVVLAFNFLGDGLRDAADPYR</sequence>
<dbReference type="InterPro" id="IPR035906">
    <property type="entry name" value="MetI-like_sf"/>
</dbReference>
<evidence type="ECO:0000256" key="2">
    <source>
        <dbReference type="ARBA" id="ARBA00022692"/>
    </source>
</evidence>
<gene>
    <name evidence="8" type="ORF">SAMN07250955_101394</name>
</gene>
<dbReference type="InterPro" id="IPR025966">
    <property type="entry name" value="OppC_N"/>
</dbReference>
<accession>A0A212Q3C2</accession>
<dbReference type="RefSeq" id="WP_088559695.1">
    <property type="nucleotide sequence ID" value="NZ_FYEH01000001.1"/>
</dbReference>
<name>A0A212Q3C2_9PROT</name>
<feature type="transmembrane region" description="Helical" evidence="5">
    <location>
        <begin position="314"/>
        <end position="339"/>
    </location>
</feature>
<keyword evidence="3 5" id="KW-1133">Transmembrane helix</keyword>
<evidence type="ECO:0000259" key="7">
    <source>
        <dbReference type="PROSITE" id="PS50928"/>
    </source>
</evidence>
<evidence type="ECO:0000313" key="8">
    <source>
        <dbReference type="EMBL" id="SNB53712.1"/>
    </source>
</evidence>
<feature type="transmembrane region" description="Helical" evidence="5">
    <location>
        <begin position="152"/>
        <end position="171"/>
    </location>
</feature>
<dbReference type="Pfam" id="PF12911">
    <property type="entry name" value="OppC_N"/>
    <property type="match status" value="1"/>
</dbReference>
<dbReference type="Pfam" id="PF00528">
    <property type="entry name" value="BPD_transp_1"/>
    <property type="match status" value="1"/>
</dbReference>
<dbReference type="OrthoDB" id="9766870at2"/>
<keyword evidence="4 5" id="KW-0472">Membrane</keyword>
<dbReference type="CDD" id="cd06261">
    <property type="entry name" value="TM_PBP2"/>
    <property type="match status" value="1"/>
</dbReference>